<feature type="compositionally biased region" description="Basic and acidic residues" evidence="1">
    <location>
        <begin position="1"/>
        <end position="12"/>
    </location>
</feature>
<dbReference type="Proteomes" id="UP000308707">
    <property type="component" value="Unassembled WGS sequence"/>
</dbReference>
<keyword evidence="3" id="KW-1185">Reference proteome</keyword>
<dbReference type="InterPro" id="IPR013211">
    <property type="entry name" value="LVIVD"/>
</dbReference>
<organism evidence="2 3">
    <name type="scientific">Luteimonas gilva</name>
    <dbReference type="NCBI Taxonomy" id="2572684"/>
    <lineage>
        <taxon>Bacteria</taxon>
        <taxon>Pseudomonadati</taxon>
        <taxon>Pseudomonadota</taxon>
        <taxon>Gammaproteobacteria</taxon>
        <taxon>Lysobacterales</taxon>
        <taxon>Lysobacteraceae</taxon>
        <taxon>Luteimonas</taxon>
    </lineage>
</organism>
<feature type="region of interest" description="Disordered" evidence="1">
    <location>
        <begin position="685"/>
        <end position="705"/>
    </location>
</feature>
<name>A0A4U5JUQ2_9GAMM</name>
<gene>
    <name evidence="2" type="ORF">FCE95_02910</name>
</gene>
<feature type="region of interest" description="Disordered" evidence="1">
    <location>
        <begin position="1"/>
        <end position="31"/>
    </location>
</feature>
<reference evidence="2 3" key="1">
    <citation type="submission" date="2019-04" db="EMBL/GenBank/DDBJ databases">
        <title>Reference strain of H23.</title>
        <authorList>
            <person name="Luo X."/>
        </authorList>
    </citation>
    <scope>NUCLEOTIDE SEQUENCE [LARGE SCALE GENOMIC DNA]</scope>
    <source>
        <strain evidence="2 3">H23</strain>
    </source>
</reference>
<dbReference type="OrthoDB" id="136825at2"/>
<comment type="caution">
    <text evidence="2">The sequence shown here is derived from an EMBL/GenBank/DDBJ whole genome shotgun (WGS) entry which is preliminary data.</text>
</comment>
<evidence type="ECO:0008006" key="4">
    <source>
        <dbReference type="Google" id="ProtNLM"/>
    </source>
</evidence>
<dbReference type="SUPFAM" id="SSF50969">
    <property type="entry name" value="YVTN repeat-like/Quinoprotein amine dehydrogenase"/>
    <property type="match status" value="1"/>
</dbReference>
<dbReference type="EMBL" id="SZUA01000001">
    <property type="protein sequence ID" value="TKR33275.1"/>
    <property type="molecule type" value="Genomic_DNA"/>
</dbReference>
<accession>A0A4U5JUQ2</accession>
<dbReference type="AlphaFoldDB" id="A0A4U5JUQ2"/>
<sequence>MRSSKDWSDARGGRAQRRPVVPPHDDAHRPPCPQEPCMTRTLLAVALLSAFVLPPAAHAASSPEPVKLDLIRGGAVTGELIVDGRYVHIPTGRVLATWDYNVPTAPQRIASTEPAGGPIISTTRQGQYLYAAWRGSDGISGVAVYSLANPAAPKLVADTHDYNDADNKFMVGIVAANGHLYLFDNNHGLYVGDLSDPAHPRFVRSAIETVPVQYTQIKAFGNQIQASGRTWLGTEVALHVYDVSNPEAPYLLSAHQVDGFDSFSLNLAPGMAIGIGNQLSLFDTSDPSQMVRRGWMDVPPATRGARVGSYFYSFGWGDGIDVWNVGDIDHPQSAGHLDILTLGGRHAAGLGTTNLLLQTDTDLMHTIDIRTPGKPRRTATGWIPAGVDARDVAMYRGKPVLVQPNYGLTINDAVTLAPLARFEARAPFSLEDRSFEQVDVVGDRAYLAAWGAGVFAVDLTNPKAPKELGSFPFWGAAVMDVESHYAYVAKWTNGGLFGVLDVANPADMKLVWYEGLVGQPYRLKVANGHAFMAESAEPGTTSGGVRIYDLARPDRPQQVAHINQNCGNAFDLSVDAELSLVYVACQNGLQILDVSNPAKPVVAGRYGIDNGEFVFQFQKVTHRGDRAWYADDRNLREFDVSDPTKPKQLKATSLAHRSPQRLFADPNSGRVYLLGGETGVHVFSTTLPRPGGGDPGTKLPVPSRP</sequence>
<dbReference type="Pfam" id="PF08309">
    <property type="entry name" value="LVIVD"/>
    <property type="match status" value="4"/>
</dbReference>
<evidence type="ECO:0000313" key="2">
    <source>
        <dbReference type="EMBL" id="TKR33275.1"/>
    </source>
</evidence>
<protein>
    <recommendedName>
        <fullName evidence="4">LVIVD repeat-containing protein</fullName>
    </recommendedName>
</protein>
<evidence type="ECO:0000256" key="1">
    <source>
        <dbReference type="SAM" id="MobiDB-lite"/>
    </source>
</evidence>
<evidence type="ECO:0000313" key="3">
    <source>
        <dbReference type="Proteomes" id="UP000308707"/>
    </source>
</evidence>
<proteinExistence type="predicted"/>
<dbReference type="InterPro" id="IPR011044">
    <property type="entry name" value="Quino_amine_DH_bsu"/>
</dbReference>